<evidence type="ECO:0000313" key="2">
    <source>
        <dbReference type="Proteomes" id="UP000031829"/>
    </source>
</evidence>
<organism evidence="1 2">
    <name type="scientific">Priestia megaterium (strain ATCC 14581 / DSM 32 / CCUG 1817 / JCM 2506 / NBRC 15308 / NCIMB 9376 / NCTC 10342 / NRRL B-14308 / VKM B-512 / Ford 19)</name>
    <name type="common">Bacillus megaterium</name>
    <dbReference type="NCBI Taxonomy" id="1348623"/>
    <lineage>
        <taxon>Bacteria</taxon>
        <taxon>Bacillati</taxon>
        <taxon>Bacillota</taxon>
        <taxon>Bacilli</taxon>
        <taxon>Bacillales</taxon>
        <taxon>Bacillaceae</taxon>
        <taxon>Priestia</taxon>
    </lineage>
</organism>
<sequence>MNIIQKVVVKQVLTEASKQDLENRFINRKQALEKEMEQLKFQLKHMEKANKGSSLLHSQFEKEKSARLEKIEVLNFQLTQLEKLPLGSELVETELDALVEVKIGDDWEKIKESKTIIIKDSKVVEIR</sequence>
<dbReference type="EMBL" id="CP009920">
    <property type="protein sequence ID" value="AJI21629.1"/>
    <property type="molecule type" value="Genomic_DNA"/>
</dbReference>
<evidence type="ECO:0000313" key="1">
    <source>
        <dbReference type="EMBL" id="AJI21629.1"/>
    </source>
</evidence>
<dbReference type="Gene3D" id="6.10.140.1110">
    <property type="match status" value="1"/>
</dbReference>
<dbReference type="KEGG" id="bmeg:BG04_1129"/>
<dbReference type="Proteomes" id="UP000031829">
    <property type="component" value="Chromosome"/>
</dbReference>
<dbReference type="InterPro" id="IPR021297">
    <property type="entry name" value="YlqD"/>
</dbReference>
<gene>
    <name evidence="1" type="ORF">BG04_1129</name>
</gene>
<dbReference type="AlphaFoldDB" id="A0A0B6AP49"/>
<dbReference type="HOGENOM" id="CLU_135539_1_0_9"/>
<proteinExistence type="predicted"/>
<dbReference type="GeneID" id="93644605"/>
<name>A0A0B6AP49_PRIM2</name>
<dbReference type="RefSeq" id="WP_013058897.1">
    <property type="nucleotide sequence ID" value="NZ_BCVB01000001.1"/>
</dbReference>
<accession>A0A0B6AP49</accession>
<protein>
    <submittedName>
        <fullName evidence="1">YlqD family protein</fullName>
    </submittedName>
</protein>
<dbReference type="Pfam" id="PF11068">
    <property type="entry name" value="YlqD"/>
    <property type="match status" value="1"/>
</dbReference>
<reference evidence="1 2" key="1">
    <citation type="journal article" date="2015" name="Genome Announc.">
        <title>Complete genome sequences for 35 biothreat assay-relevant bacillus species.</title>
        <authorList>
            <person name="Johnson S.L."/>
            <person name="Daligault H.E."/>
            <person name="Davenport K.W."/>
            <person name="Jaissle J."/>
            <person name="Frey K.G."/>
            <person name="Ladner J.T."/>
            <person name="Broomall S.M."/>
            <person name="Bishop-Lilly K.A."/>
            <person name="Bruce D.C."/>
            <person name="Gibbons H.S."/>
            <person name="Coyne S.R."/>
            <person name="Lo C.C."/>
            <person name="Meincke L."/>
            <person name="Munk A.C."/>
            <person name="Koroleva G.I."/>
            <person name="Rosenzweig C.N."/>
            <person name="Palacios G.F."/>
            <person name="Redden C.L."/>
            <person name="Minogue T.D."/>
            <person name="Chain P.S."/>
        </authorList>
    </citation>
    <scope>NUCLEOTIDE SEQUENCE [LARGE SCALE GENOMIC DNA]</scope>
    <source>
        <strain evidence="2">ATCC 14581 / DSM 32 / JCM 2506 / NBRC 15308 / NCIMB 9376 / NCTC 10342 / NRRL B-14308 / VKM B-512</strain>
    </source>
</reference>